<dbReference type="FunFam" id="3.40.50.300:FF:000199">
    <property type="entry name" value="Origin recognition complex subunit 1"/>
    <property type="match status" value="1"/>
</dbReference>
<evidence type="ECO:0000256" key="1">
    <source>
        <dbReference type="ARBA" id="ARBA00004123"/>
    </source>
</evidence>
<keyword evidence="17" id="KW-1185">Reference proteome</keyword>
<dbReference type="InterPro" id="IPR003593">
    <property type="entry name" value="AAA+_ATPase"/>
</dbReference>
<dbReference type="EMBL" id="ASGP02000001">
    <property type="protein sequence ID" value="KAH9527345.1"/>
    <property type="molecule type" value="Genomic_DNA"/>
</dbReference>
<evidence type="ECO:0000256" key="2">
    <source>
        <dbReference type="ARBA" id="ARBA00008398"/>
    </source>
</evidence>
<evidence type="ECO:0000259" key="13">
    <source>
        <dbReference type="SMART" id="SM00382"/>
    </source>
</evidence>
<reference evidence="15" key="3">
    <citation type="journal article" date="2021" name="World Allergy Organ. J.">
        <title>Chromosome-level assembly of Dermatophagoides farinae genome and transcriptome reveals two novel allergens Der f 37 and Der f 39.</title>
        <authorList>
            <person name="Chen J."/>
            <person name="Cai Z."/>
            <person name="Fan D."/>
            <person name="Hu J."/>
            <person name="Hou Y."/>
            <person name="He Y."/>
            <person name="Zhang Z."/>
            <person name="Zhao Z."/>
            <person name="Gao P."/>
            <person name="Hu W."/>
            <person name="Sun J."/>
            <person name="Li J."/>
            <person name="Ji K."/>
        </authorList>
    </citation>
    <scope>NUCLEOTIDE SEQUENCE</scope>
    <source>
        <strain evidence="15">JKM2019</strain>
    </source>
</reference>
<keyword evidence="8" id="KW-0460">Magnesium</keyword>
<evidence type="ECO:0000313" key="16">
    <source>
        <dbReference type="EMBL" id="KAH9527345.1"/>
    </source>
</evidence>
<dbReference type="GO" id="GO:0016887">
    <property type="term" value="F:ATP hydrolysis activity"/>
    <property type="evidence" value="ECO:0007669"/>
    <property type="project" value="InterPro"/>
</dbReference>
<reference evidence="16" key="1">
    <citation type="submission" date="2013-05" db="EMBL/GenBank/DDBJ databases">
        <authorList>
            <person name="Yim A.K.Y."/>
            <person name="Chan T.F."/>
            <person name="Ji K.M."/>
            <person name="Liu X.Y."/>
            <person name="Zhou J.W."/>
            <person name="Li R.Q."/>
            <person name="Yang K.Y."/>
            <person name="Li J."/>
            <person name="Li M."/>
            <person name="Law P.T.W."/>
            <person name="Wu Y.L."/>
            <person name="Cai Z.L."/>
            <person name="Qin H."/>
            <person name="Bao Y."/>
            <person name="Leung R.K.K."/>
            <person name="Ng P.K.S."/>
            <person name="Zou J."/>
            <person name="Zhong X.J."/>
            <person name="Ran P.X."/>
            <person name="Zhong N.S."/>
            <person name="Liu Z.G."/>
            <person name="Tsui S.K.W."/>
        </authorList>
    </citation>
    <scope>NUCLEOTIDE SEQUENCE</scope>
    <source>
        <strain evidence="16">Derf</strain>
        <tissue evidence="16">Whole organism</tissue>
    </source>
</reference>
<feature type="domain" description="Cdc6 C-terminal" evidence="14">
    <location>
        <begin position="384"/>
        <end position="464"/>
    </location>
</feature>
<reference evidence="15" key="2">
    <citation type="submission" date="2020-06" db="EMBL/GenBank/DDBJ databases">
        <authorList>
            <person name="Ji K."/>
            <person name="Li J."/>
        </authorList>
    </citation>
    <scope>NUCLEOTIDE SEQUENCE</scope>
    <source>
        <strain evidence="15">JKM2019</strain>
        <tissue evidence="15">Whole body</tissue>
    </source>
</reference>
<dbReference type="Pfam" id="PF09079">
    <property type="entry name" value="WHD_Cdc6"/>
    <property type="match status" value="1"/>
</dbReference>
<comment type="subunit">
    <text evidence="11">ORC is composed of six subunits.</text>
</comment>
<dbReference type="GO" id="GO:0033314">
    <property type="term" value="P:mitotic DNA replication checkpoint signaling"/>
    <property type="evidence" value="ECO:0007669"/>
    <property type="project" value="TreeGrafter"/>
</dbReference>
<dbReference type="SUPFAM" id="SSF52540">
    <property type="entry name" value="P-loop containing nucleoside triphosphate hydrolases"/>
    <property type="match status" value="1"/>
</dbReference>
<keyword evidence="9 11" id="KW-0238">DNA-binding</keyword>
<reference evidence="16" key="4">
    <citation type="journal article" date="2022" name="Res Sq">
        <title>Comparative Genomics Reveals Insights into the Divergent Evolution of Astigmatic Mites and Household Pest Adaptations.</title>
        <authorList>
            <person name="Xiong Q."/>
            <person name="Wan A.T.-Y."/>
            <person name="Liu X.-Y."/>
            <person name="Fung C.S.-H."/>
            <person name="Xiao X."/>
            <person name="Malainual N."/>
            <person name="Hou J."/>
            <person name="Wang L."/>
            <person name="Wang M."/>
            <person name="Yang K."/>
            <person name="Cui Y."/>
            <person name="Leung E."/>
            <person name="Nong W."/>
            <person name="Shin S.-K."/>
            <person name="Au S."/>
            <person name="Jeong K.Y."/>
            <person name="Chew F.T."/>
            <person name="Hui J."/>
            <person name="Leung T.F."/>
            <person name="Tungtrongchitr A."/>
            <person name="Zhong N."/>
            <person name="Liu Z."/>
            <person name="Tsui S."/>
        </authorList>
    </citation>
    <scope>NUCLEOTIDE SEQUENCE</scope>
    <source>
        <strain evidence="16">Derf</strain>
        <tissue evidence="16">Whole organism</tissue>
    </source>
</reference>
<dbReference type="AlphaFoldDB" id="A0A922IAC5"/>
<dbReference type="Proteomes" id="UP000828236">
    <property type="component" value="Unassembled WGS sequence"/>
</dbReference>
<dbReference type="PANTHER" id="PTHR10763:SF23">
    <property type="entry name" value="ORIGIN RECOGNITION COMPLEX SUBUNIT 1"/>
    <property type="match status" value="1"/>
</dbReference>
<feature type="compositionally biased region" description="Polar residues" evidence="12">
    <location>
        <begin position="49"/>
        <end position="59"/>
    </location>
</feature>
<dbReference type="GO" id="GO:0046872">
    <property type="term" value="F:metal ion binding"/>
    <property type="evidence" value="ECO:0007669"/>
    <property type="project" value="UniProtKB-KW"/>
</dbReference>
<sequence length="468" mass="53916">MSSRPKRQRKPAKIFGDVVDNSFIYYGSNSKNSTIRYYNNGRKKRKSSASKTNATGSQNRKIIIKNDKDSHCELPSSKLKMVKRIVVNKSKTNKKITLEDIVLRLHSSSVPESLPCREFQFDDIYNFITKKLYENEGGCMYISGVPGTGKTATLCEVKRKLNGESKRLPKFKFIEINGMKLAQPNKFCSHFLMELNGMKKNNYQATNILTERFSDMNLSKEFVILFIDELDYLKTKKQDILYHIFDWPNRKNSKLVVLAVANSMDLPERFMVNRVSSRLGLTRLLFHPYSYKELEKIVLSKLGDLNGVEIFEPDALELICRKVSAVSGDVRRVLDICRRATEIGIMNGNSKVTMADVDKALKEIFQSTKTIRIQQASIQEQIFLRSFLQNFRSTGLEEYQFIELYKTHSDICHFEGNFVPNTIELSKIVTNLDLAKIILLERSHSHLYRRIRLNVSPDDIAFALNLDL</sequence>
<keyword evidence="4 11" id="KW-0235">DNA replication</keyword>
<dbReference type="GO" id="GO:0005664">
    <property type="term" value="C:nuclear origin of replication recognition complex"/>
    <property type="evidence" value="ECO:0007669"/>
    <property type="project" value="TreeGrafter"/>
</dbReference>
<dbReference type="InterPro" id="IPR003959">
    <property type="entry name" value="ATPase_AAA_core"/>
</dbReference>
<dbReference type="GO" id="GO:0005524">
    <property type="term" value="F:ATP binding"/>
    <property type="evidence" value="ECO:0007669"/>
    <property type="project" value="UniProtKB-KW"/>
</dbReference>
<comment type="similarity">
    <text evidence="2 11">Belongs to the ORC1 family.</text>
</comment>
<dbReference type="GO" id="GO:0003688">
    <property type="term" value="F:DNA replication origin binding"/>
    <property type="evidence" value="ECO:0007669"/>
    <property type="project" value="TreeGrafter"/>
</dbReference>
<evidence type="ECO:0000256" key="7">
    <source>
        <dbReference type="ARBA" id="ARBA00022840"/>
    </source>
</evidence>
<dbReference type="CDD" id="cd00009">
    <property type="entry name" value="AAA"/>
    <property type="match status" value="1"/>
</dbReference>
<dbReference type="PANTHER" id="PTHR10763">
    <property type="entry name" value="CELL DIVISION CONTROL PROTEIN 6-RELATED"/>
    <property type="match status" value="1"/>
</dbReference>
<dbReference type="InterPro" id="IPR015163">
    <property type="entry name" value="Cdc6_C"/>
</dbReference>
<evidence type="ECO:0000256" key="6">
    <source>
        <dbReference type="ARBA" id="ARBA00022741"/>
    </source>
</evidence>
<feature type="region of interest" description="Disordered" evidence="12">
    <location>
        <begin position="40"/>
        <end position="59"/>
    </location>
</feature>
<evidence type="ECO:0000256" key="9">
    <source>
        <dbReference type="ARBA" id="ARBA00023125"/>
    </source>
</evidence>
<dbReference type="InterPro" id="IPR054425">
    <property type="entry name" value="Cdc6_ORC1-like_ATPase_lid"/>
</dbReference>
<evidence type="ECO:0000256" key="5">
    <source>
        <dbReference type="ARBA" id="ARBA00022723"/>
    </source>
</evidence>
<dbReference type="Pfam" id="PF22606">
    <property type="entry name" value="Cdc6-ORC-like_ATPase_lid"/>
    <property type="match status" value="1"/>
</dbReference>
<evidence type="ECO:0000256" key="4">
    <source>
        <dbReference type="ARBA" id="ARBA00022705"/>
    </source>
</evidence>
<comment type="subcellular location">
    <subcellularLocation>
        <location evidence="1 11">Nucleus</location>
    </subcellularLocation>
</comment>
<evidence type="ECO:0000256" key="10">
    <source>
        <dbReference type="ARBA" id="ARBA00023242"/>
    </source>
</evidence>
<dbReference type="InterPro" id="IPR050311">
    <property type="entry name" value="ORC1/CDC6"/>
</dbReference>
<evidence type="ECO:0000256" key="8">
    <source>
        <dbReference type="ARBA" id="ARBA00022842"/>
    </source>
</evidence>
<evidence type="ECO:0000256" key="3">
    <source>
        <dbReference type="ARBA" id="ARBA00019081"/>
    </source>
</evidence>
<accession>A0A922IAC5</accession>
<keyword evidence="7 11" id="KW-0067">ATP-binding</keyword>
<dbReference type="Proteomes" id="UP000790347">
    <property type="component" value="Unassembled WGS sequence"/>
</dbReference>
<dbReference type="Pfam" id="PF00004">
    <property type="entry name" value="AAA"/>
    <property type="match status" value="1"/>
</dbReference>
<keyword evidence="5" id="KW-0479">Metal-binding</keyword>
<dbReference type="SMART" id="SM01074">
    <property type="entry name" value="Cdc6_C"/>
    <property type="match status" value="1"/>
</dbReference>
<protein>
    <recommendedName>
        <fullName evidence="3 11">Origin recognition complex subunit 1</fullName>
    </recommendedName>
</protein>
<gene>
    <name evidence="16" type="primary">ORC1</name>
    <name evidence="16" type="ORF">DERF_001367</name>
    <name evidence="15" type="ORF">HUG17_4566</name>
</gene>
<keyword evidence="6 11" id="KW-0547">Nucleotide-binding</keyword>
<evidence type="ECO:0000256" key="11">
    <source>
        <dbReference type="RuleBase" id="RU365058"/>
    </source>
</evidence>
<name>A0A922IAC5_DERFA</name>
<evidence type="ECO:0000259" key="14">
    <source>
        <dbReference type="SMART" id="SM01074"/>
    </source>
</evidence>
<comment type="function">
    <text evidence="11">Component of the origin recognition complex (ORC) that binds origins of replication. DNA-binding is ATP-dependent, however specific DNA sequences that define origins of replication have not been identified so far. ORC is required to assemble the pre-replication complex necessary to initiate DNA replication.</text>
</comment>
<dbReference type="InterPro" id="IPR027417">
    <property type="entry name" value="P-loop_NTPase"/>
</dbReference>
<feature type="domain" description="AAA+ ATPase" evidence="13">
    <location>
        <begin position="136"/>
        <end position="285"/>
    </location>
</feature>
<dbReference type="Gene3D" id="1.10.8.60">
    <property type="match status" value="1"/>
</dbReference>
<dbReference type="GO" id="GO:0006270">
    <property type="term" value="P:DNA replication initiation"/>
    <property type="evidence" value="ECO:0007669"/>
    <property type="project" value="TreeGrafter"/>
</dbReference>
<organism evidence="16 17">
    <name type="scientific">Dermatophagoides farinae</name>
    <name type="common">American house dust mite</name>
    <dbReference type="NCBI Taxonomy" id="6954"/>
    <lineage>
        <taxon>Eukaryota</taxon>
        <taxon>Metazoa</taxon>
        <taxon>Ecdysozoa</taxon>
        <taxon>Arthropoda</taxon>
        <taxon>Chelicerata</taxon>
        <taxon>Arachnida</taxon>
        <taxon>Acari</taxon>
        <taxon>Acariformes</taxon>
        <taxon>Sarcoptiformes</taxon>
        <taxon>Astigmata</taxon>
        <taxon>Psoroptidia</taxon>
        <taxon>Analgoidea</taxon>
        <taxon>Pyroglyphidae</taxon>
        <taxon>Dermatophagoidinae</taxon>
        <taxon>Dermatophagoides</taxon>
    </lineage>
</organism>
<dbReference type="Gene3D" id="3.40.50.300">
    <property type="entry name" value="P-loop containing nucleotide triphosphate hydrolases"/>
    <property type="match status" value="1"/>
</dbReference>
<dbReference type="EMBL" id="SDOV01000004">
    <property type="protein sequence ID" value="KAH7641522.1"/>
    <property type="molecule type" value="Genomic_DNA"/>
</dbReference>
<comment type="caution">
    <text evidence="16">The sequence shown here is derived from an EMBL/GenBank/DDBJ whole genome shotgun (WGS) entry which is preliminary data.</text>
</comment>
<evidence type="ECO:0000313" key="15">
    <source>
        <dbReference type="EMBL" id="KAH7641522.1"/>
    </source>
</evidence>
<dbReference type="OrthoDB" id="1926878at2759"/>
<keyword evidence="10 11" id="KW-0539">Nucleus</keyword>
<evidence type="ECO:0000256" key="12">
    <source>
        <dbReference type="SAM" id="MobiDB-lite"/>
    </source>
</evidence>
<proteinExistence type="inferred from homology"/>
<dbReference type="SMART" id="SM00382">
    <property type="entry name" value="AAA"/>
    <property type="match status" value="1"/>
</dbReference>
<evidence type="ECO:0000313" key="17">
    <source>
        <dbReference type="Proteomes" id="UP000790347"/>
    </source>
</evidence>